<dbReference type="Gene3D" id="2.130.10.10">
    <property type="entry name" value="YVTN repeat-like/Quinoprotein amine dehydrogenase"/>
    <property type="match status" value="2"/>
</dbReference>
<dbReference type="PANTHER" id="PTHR34512">
    <property type="entry name" value="CELL SURFACE PROTEIN"/>
    <property type="match status" value="1"/>
</dbReference>
<keyword evidence="3" id="KW-1185">Reference proteome</keyword>
<dbReference type="InterPro" id="IPR002372">
    <property type="entry name" value="PQQ_rpt_dom"/>
</dbReference>
<comment type="caution">
    <text evidence="2">The sequence shown here is derived from an EMBL/GenBank/DDBJ whole genome shotgun (WGS) entry which is preliminary data.</text>
</comment>
<gene>
    <name evidence="2" type="ORF">HGA02_18915</name>
</gene>
<feature type="non-terminal residue" evidence="2">
    <location>
        <position position="1"/>
    </location>
</feature>
<dbReference type="EMBL" id="JAAXOY010000760">
    <property type="protein sequence ID" value="NKY41512.1"/>
    <property type="molecule type" value="Genomic_DNA"/>
</dbReference>
<accession>A0ABX1K6D0</accession>
<evidence type="ECO:0000313" key="2">
    <source>
        <dbReference type="EMBL" id="NKY41512.1"/>
    </source>
</evidence>
<reference evidence="2 3" key="1">
    <citation type="submission" date="2020-04" db="EMBL/GenBank/DDBJ databases">
        <title>MicrobeNet Type strains.</title>
        <authorList>
            <person name="Nicholson A.C."/>
        </authorList>
    </citation>
    <scope>NUCLEOTIDE SEQUENCE [LARGE SCALE GENOMIC DNA]</scope>
    <source>
        <strain evidence="2 3">ATCC BAA-787</strain>
    </source>
</reference>
<protein>
    <submittedName>
        <fullName evidence="2">PQQ-binding-like beta-propeller repeat protein</fullName>
    </submittedName>
</protein>
<dbReference type="InterPro" id="IPR018391">
    <property type="entry name" value="PQQ_b-propeller_rpt"/>
</dbReference>
<proteinExistence type="predicted"/>
<dbReference type="RefSeq" id="WP_168680886.1">
    <property type="nucleotide sequence ID" value="NZ_JAAXOY010000760.1"/>
</dbReference>
<evidence type="ECO:0000313" key="3">
    <source>
        <dbReference type="Proteomes" id="UP000777774"/>
    </source>
</evidence>
<evidence type="ECO:0000259" key="1">
    <source>
        <dbReference type="Pfam" id="PF13360"/>
    </source>
</evidence>
<organism evidence="2 3">
    <name type="scientific">Cellulomonas septica</name>
    <dbReference type="NCBI Taxonomy" id="285080"/>
    <lineage>
        <taxon>Bacteria</taxon>
        <taxon>Bacillati</taxon>
        <taxon>Actinomycetota</taxon>
        <taxon>Actinomycetes</taxon>
        <taxon>Micrococcales</taxon>
        <taxon>Cellulomonadaceae</taxon>
        <taxon>Cellulomonas</taxon>
    </lineage>
</organism>
<dbReference type="Proteomes" id="UP000777774">
    <property type="component" value="Unassembled WGS sequence"/>
</dbReference>
<feature type="domain" description="Pyrrolo-quinoline quinone repeat" evidence="1">
    <location>
        <begin position="320"/>
        <end position="429"/>
    </location>
</feature>
<dbReference type="SUPFAM" id="SSF50998">
    <property type="entry name" value="Quinoprotein alcohol dehydrogenase-like"/>
    <property type="match status" value="1"/>
</dbReference>
<dbReference type="Pfam" id="PF13360">
    <property type="entry name" value="PQQ_2"/>
    <property type="match status" value="1"/>
</dbReference>
<name>A0ABX1K6D0_9CELL</name>
<dbReference type="InterPro" id="IPR015943">
    <property type="entry name" value="WD40/YVTN_repeat-like_dom_sf"/>
</dbReference>
<dbReference type="SMART" id="SM00564">
    <property type="entry name" value="PQQ"/>
    <property type="match status" value="3"/>
</dbReference>
<dbReference type="InterPro" id="IPR011047">
    <property type="entry name" value="Quinoprotein_ADH-like_sf"/>
</dbReference>
<sequence length="453" mass="46852">HRGARRSALLVGAVVAAAVLVLGGVQVVLDRRAAAVDGRIAALRGASADVGTELTALWEIEPGLAWFPLLVEGSTGIGPATLDDGSHGVVARDLGTGDVVWSVPIGQPGGASTAAWAGAVTCAPPPAGLSDPNRVPEVLVCHTTDAQAGVGDTPEVPSSWSRVVVVDLRSHAVRSSVDVPRTPVAAVLGDVVALGLVDGERHVEVVAVDTATGTERWRYRDPEALPAYADDASWVSLGAAGGHVVVYDTTGETYALDADGERVDGLRSDAGAPDAQWLTLPADDGRNRVLRPGEPDLLVRGTLARRTLDDGSAPGLEVSSIGSRTWGWDAATGEQRWESAVAVSSSLELTAVVAEGRVHTTASSGVRTLDARTGELLWAYDVPGGVVRSSVVCDGPHVAVLGGTDDGRLALSVLDRRTGELVREIPLPREVEWAYPLGPYVLAATERAATVLG</sequence>
<dbReference type="PANTHER" id="PTHR34512:SF30">
    <property type="entry name" value="OUTER MEMBRANE PROTEIN ASSEMBLY FACTOR BAMB"/>
    <property type="match status" value="1"/>
</dbReference>